<proteinExistence type="predicted"/>
<reference evidence="2" key="1">
    <citation type="journal article" date="2020" name="Stud. Mycol.">
        <title>101 Dothideomycetes genomes: a test case for predicting lifestyles and emergence of pathogens.</title>
        <authorList>
            <person name="Haridas S."/>
            <person name="Albert R."/>
            <person name="Binder M."/>
            <person name="Bloem J."/>
            <person name="Labutti K."/>
            <person name="Salamov A."/>
            <person name="Andreopoulos B."/>
            <person name="Baker S."/>
            <person name="Barry K."/>
            <person name="Bills G."/>
            <person name="Bluhm B."/>
            <person name="Cannon C."/>
            <person name="Castanera R."/>
            <person name="Culley D."/>
            <person name="Daum C."/>
            <person name="Ezra D."/>
            <person name="Gonzalez J."/>
            <person name="Henrissat B."/>
            <person name="Kuo A."/>
            <person name="Liang C."/>
            <person name="Lipzen A."/>
            <person name="Lutzoni F."/>
            <person name="Magnuson J."/>
            <person name="Mondo S."/>
            <person name="Nolan M."/>
            <person name="Ohm R."/>
            <person name="Pangilinan J."/>
            <person name="Park H.-J."/>
            <person name="Ramirez L."/>
            <person name="Alfaro M."/>
            <person name="Sun H."/>
            <person name="Tritt A."/>
            <person name="Yoshinaga Y."/>
            <person name="Zwiers L.-H."/>
            <person name="Turgeon B."/>
            <person name="Goodwin S."/>
            <person name="Spatafora J."/>
            <person name="Crous P."/>
            <person name="Grigoriev I."/>
        </authorList>
    </citation>
    <scope>NUCLEOTIDE SEQUENCE</scope>
    <source>
        <strain evidence="2">ATCC 16933</strain>
    </source>
</reference>
<keyword evidence="3" id="KW-1185">Reference proteome</keyword>
<dbReference type="EMBL" id="MU001679">
    <property type="protein sequence ID" value="KAF2457933.1"/>
    <property type="molecule type" value="Genomic_DNA"/>
</dbReference>
<organism evidence="2 3">
    <name type="scientific">Lineolata rhizophorae</name>
    <dbReference type="NCBI Taxonomy" id="578093"/>
    <lineage>
        <taxon>Eukaryota</taxon>
        <taxon>Fungi</taxon>
        <taxon>Dikarya</taxon>
        <taxon>Ascomycota</taxon>
        <taxon>Pezizomycotina</taxon>
        <taxon>Dothideomycetes</taxon>
        <taxon>Dothideomycetes incertae sedis</taxon>
        <taxon>Lineolatales</taxon>
        <taxon>Lineolataceae</taxon>
        <taxon>Lineolata</taxon>
    </lineage>
</organism>
<feature type="transmembrane region" description="Helical" evidence="1">
    <location>
        <begin position="26"/>
        <end position="47"/>
    </location>
</feature>
<evidence type="ECO:0008006" key="4">
    <source>
        <dbReference type="Google" id="ProtNLM"/>
    </source>
</evidence>
<sequence length="225" mass="25235">MDYLHSLLFPAIDVSRATTRNFSPLLFFYVLSPFALFLSTFVSTLHLSSSFRHEFSSFLLRQMLCCTPNMEGGRPFLALTYPFNALPSHTLSLSPAHILSAGFAPESFEIFLFALKDPRSCKFVFPDTQTGVSNHGEKGVFPHCFCQFFANPLISSLNVCDVTFAHTHVFLCRNLPRETSLREVSSLLLPRVFSFLLIPSLAYDEPTAILCTTAPDFLCSRRASL</sequence>
<keyword evidence="1" id="KW-0812">Transmembrane</keyword>
<keyword evidence="1" id="KW-1133">Transmembrane helix</keyword>
<name>A0A6A6P390_9PEZI</name>
<accession>A0A6A6P390</accession>
<evidence type="ECO:0000256" key="1">
    <source>
        <dbReference type="SAM" id="Phobius"/>
    </source>
</evidence>
<keyword evidence="1" id="KW-0472">Membrane</keyword>
<gene>
    <name evidence="2" type="ORF">BDY21DRAFT_19526</name>
</gene>
<dbReference type="AlphaFoldDB" id="A0A6A6P390"/>
<evidence type="ECO:0000313" key="3">
    <source>
        <dbReference type="Proteomes" id="UP000799766"/>
    </source>
</evidence>
<evidence type="ECO:0000313" key="2">
    <source>
        <dbReference type="EMBL" id="KAF2457933.1"/>
    </source>
</evidence>
<dbReference type="Proteomes" id="UP000799766">
    <property type="component" value="Unassembled WGS sequence"/>
</dbReference>
<protein>
    <recommendedName>
        <fullName evidence="4">Transmembrane protein</fullName>
    </recommendedName>
</protein>